<gene>
    <name evidence="4" type="ORF">BCR42DRAFT_413066</name>
</gene>
<dbReference type="OrthoDB" id="10256743at2759"/>
<accession>A0A1X2IKL9</accession>
<evidence type="ECO:0000256" key="1">
    <source>
        <dbReference type="SAM" id="MobiDB-lite"/>
    </source>
</evidence>
<dbReference type="InterPro" id="IPR025952">
    <property type="entry name" value="R3H-assoc_dom"/>
</dbReference>
<evidence type="ECO:0000259" key="3">
    <source>
        <dbReference type="Pfam" id="PF13902"/>
    </source>
</evidence>
<feature type="region of interest" description="Disordered" evidence="1">
    <location>
        <begin position="1"/>
        <end position="27"/>
    </location>
</feature>
<evidence type="ECO:0000256" key="2">
    <source>
        <dbReference type="SAM" id="Phobius"/>
    </source>
</evidence>
<keyword evidence="2" id="KW-0812">Transmembrane</keyword>
<keyword evidence="2" id="KW-1133">Transmembrane helix</keyword>
<protein>
    <recommendedName>
        <fullName evidence="3">R3H-associated N-terminal domain-containing protein</fullName>
    </recommendedName>
</protein>
<sequence>MEQLTDVNGINTTPHGDGNDPSLTRRRKKKTFYFQRDSLKKRNNLLVGKEGSRRRQRYDNAQFTHHPCAVLYEDDLYSPGYHPTKEALWSQPEIAAWFLDMNDDDDCFFSMNTTYVADDITQQYTTISHRTHQDLKRKHVPSGFVFHYERALNDFITHGGSNSNLDPNYSRAFEVNNPFDRFVIHTMCRFHGIESYSKIPYTFLSSFTLIYTIYTLLFFFAPSSH</sequence>
<evidence type="ECO:0000313" key="5">
    <source>
        <dbReference type="Proteomes" id="UP000193560"/>
    </source>
</evidence>
<dbReference type="Pfam" id="PF13902">
    <property type="entry name" value="R3H-assoc"/>
    <property type="match status" value="1"/>
</dbReference>
<feature type="transmembrane region" description="Helical" evidence="2">
    <location>
        <begin position="199"/>
        <end position="221"/>
    </location>
</feature>
<feature type="compositionally biased region" description="Polar residues" evidence="1">
    <location>
        <begin position="1"/>
        <end position="14"/>
    </location>
</feature>
<dbReference type="EMBL" id="MCGE01000009">
    <property type="protein sequence ID" value="ORZ18060.1"/>
    <property type="molecule type" value="Genomic_DNA"/>
</dbReference>
<evidence type="ECO:0000313" key="4">
    <source>
        <dbReference type="EMBL" id="ORZ18060.1"/>
    </source>
</evidence>
<reference evidence="4 5" key="1">
    <citation type="submission" date="2016-07" db="EMBL/GenBank/DDBJ databases">
        <title>Pervasive Adenine N6-methylation of Active Genes in Fungi.</title>
        <authorList>
            <consortium name="DOE Joint Genome Institute"/>
            <person name="Mondo S.J."/>
            <person name="Dannebaum R.O."/>
            <person name="Kuo R.C."/>
            <person name="Labutti K."/>
            <person name="Haridas S."/>
            <person name="Kuo A."/>
            <person name="Salamov A."/>
            <person name="Ahrendt S.R."/>
            <person name="Lipzen A."/>
            <person name="Sullivan W."/>
            <person name="Andreopoulos W.B."/>
            <person name="Clum A."/>
            <person name="Lindquist E."/>
            <person name="Daum C."/>
            <person name="Ramamoorthy G.K."/>
            <person name="Gryganskyi A."/>
            <person name="Culley D."/>
            <person name="Magnuson J.K."/>
            <person name="James T.Y."/>
            <person name="O'Malley M.A."/>
            <person name="Stajich J.E."/>
            <person name="Spatafora J.W."/>
            <person name="Visel A."/>
            <person name="Grigoriev I.V."/>
        </authorList>
    </citation>
    <scope>NUCLEOTIDE SEQUENCE [LARGE SCALE GENOMIC DNA]</scope>
    <source>
        <strain evidence="4 5">NRRL 1336</strain>
    </source>
</reference>
<dbReference type="Proteomes" id="UP000193560">
    <property type="component" value="Unassembled WGS sequence"/>
</dbReference>
<dbReference type="InterPro" id="IPR036867">
    <property type="entry name" value="R3H_dom_sf"/>
</dbReference>
<dbReference type="CDD" id="cd02325">
    <property type="entry name" value="R3H"/>
    <property type="match status" value="1"/>
</dbReference>
<feature type="domain" description="R3H-associated N-terminal" evidence="3">
    <location>
        <begin position="35"/>
        <end position="66"/>
    </location>
</feature>
<name>A0A1X2IKL9_9FUNG</name>
<keyword evidence="2" id="KW-0472">Membrane</keyword>
<dbReference type="GO" id="GO:0003676">
    <property type="term" value="F:nucleic acid binding"/>
    <property type="evidence" value="ECO:0007669"/>
    <property type="project" value="InterPro"/>
</dbReference>
<proteinExistence type="predicted"/>
<dbReference type="SUPFAM" id="SSF82708">
    <property type="entry name" value="R3H domain"/>
    <property type="match status" value="1"/>
</dbReference>
<comment type="caution">
    <text evidence="4">The sequence shown here is derived from an EMBL/GenBank/DDBJ whole genome shotgun (WGS) entry which is preliminary data.</text>
</comment>
<organism evidence="4 5">
    <name type="scientific">Absidia repens</name>
    <dbReference type="NCBI Taxonomy" id="90262"/>
    <lineage>
        <taxon>Eukaryota</taxon>
        <taxon>Fungi</taxon>
        <taxon>Fungi incertae sedis</taxon>
        <taxon>Mucoromycota</taxon>
        <taxon>Mucoromycotina</taxon>
        <taxon>Mucoromycetes</taxon>
        <taxon>Mucorales</taxon>
        <taxon>Cunninghamellaceae</taxon>
        <taxon>Absidia</taxon>
    </lineage>
</organism>
<dbReference type="AlphaFoldDB" id="A0A1X2IKL9"/>
<keyword evidence="5" id="KW-1185">Reference proteome</keyword>